<dbReference type="AlphaFoldDB" id="A0A9P7R8P1"/>
<dbReference type="EMBL" id="JAESDN010000004">
    <property type="protein sequence ID" value="KAG7051352.1"/>
    <property type="molecule type" value="Genomic_DNA"/>
</dbReference>
<protein>
    <submittedName>
        <fullName evidence="2">Uncharacterized protein</fullName>
    </submittedName>
</protein>
<organism evidence="2 3">
    <name type="scientific">Colletotrichum scovillei</name>
    <dbReference type="NCBI Taxonomy" id="1209932"/>
    <lineage>
        <taxon>Eukaryota</taxon>
        <taxon>Fungi</taxon>
        <taxon>Dikarya</taxon>
        <taxon>Ascomycota</taxon>
        <taxon>Pezizomycotina</taxon>
        <taxon>Sordariomycetes</taxon>
        <taxon>Hypocreomycetidae</taxon>
        <taxon>Glomerellales</taxon>
        <taxon>Glomerellaceae</taxon>
        <taxon>Colletotrichum</taxon>
        <taxon>Colletotrichum acutatum species complex</taxon>
    </lineage>
</organism>
<evidence type="ECO:0000313" key="3">
    <source>
        <dbReference type="Proteomes" id="UP000699042"/>
    </source>
</evidence>
<keyword evidence="3" id="KW-1185">Reference proteome</keyword>
<accession>A0A9P7R8P1</accession>
<proteinExistence type="predicted"/>
<gene>
    <name evidence="2" type="ORF">JMJ77_001976</name>
</gene>
<feature type="compositionally biased region" description="Basic and acidic residues" evidence="1">
    <location>
        <begin position="27"/>
        <end position="37"/>
    </location>
</feature>
<evidence type="ECO:0000313" key="2">
    <source>
        <dbReference type="EMBL" id="KAG7051352.1"/>
    </source>
</evidence>
<feature type="compositionally biased region" description="Polar residues" evidence="1">
    <location>
        <begin position="1"/>
        <end position="11"/>
    </location>
</feature>
<name>A0A9P7R8P1_9PEZI</name>
<sequence>MPVNPKSTSQPPFFHLISSPSSSKSMTCEDIHPTYLE</sequence>
<dbReference type="Proteomes" id="UP000699042">
    <property type="component" value="Unassembled WGS sequence"/>
</dbReference>
<feature type="region of interest" description="Disordered" evidence="1">
    <location>
        <begin position="1"/>
        <end position="37"/>
    </location>
</feature>
<comment type="caution">
    <text evidence="2">The sequence shown here is derived from an EMBL/GenBank/DDBJ whole genome shotgun (WGS) entry which is preliminary data.</text>
</comment>
<reference evidence="2" key="1">
    <citation type="submission" date="2021-05" db="EMBL/GenBank/DDBJ databases">
        <title>Comparative genomics of three Colletotrichum scovillei strains and genetic complementation revealed genes involved fungal growth and virulence on chili pepper.</title>
        <authorList>
            <person name="Hsieh D.-K."/>
            <person name="Chuang S.-C."/>
            <person name="Chen C.-Y."/>
            <person name="Chao Y.-T."/>
            <person name="Lu M.-Y.J."/>
            <person name="Lee M.-H."/>
            <person name="Shih M.-C."/>
        </authorList>
    </citation>
    <scope>NUCLEOTIDE SEQUENCE</scope>
    <source>
        <strain evidence="2">Coll-153</strain>
    </source>
</reference>
<feature type="non-terminal residue" evidence="2">
    <location>
        <position position="1"/>
    </location>
</feature>
<evidence type="ECO:0000256" key="1">
    <source>
        <dbReference type="SAM" id="MobiDB-lite"/>
    </source>
</evidence>